<evidence type="ECO:0000313" key="2">
    <source>
        <dbReference type="EMBL" id="QEE16780.1"/>
    </source>
</evidence>
<feature type="transmembrane region" description="Helical" evidence="1">
    <location>
        <begin position="7"/>
        <end position="28"/>
    </location>
</feature>
<organism evidence="2 3">
    <name type="scientific">Promethearchaeum syntrophicum</name>
    <dbReference type="NCBI Taxonomy" id="2594042"/>
    <lineage>
        <taxon>Archaea</taxon>
        <taxon>Promethearchaeati</taxon>
        <taxon>Promethearchaeota</taxon>
        <taxon>Promethearchaeia</taxon>
        <taxon>Promethearchaeales</taxon>
        <taxon>Promethearchaeaceae</taxon>
        <taxon>Promethearchaeum</taxon>
    </lineage>
</organism>
<dbReference type="Proteomes" id="UP000321408">
    <property type="component" value="Chromosome"/>
</dbReference>
<dbReference type="KEGG" id="psyt:DSAG12_02610"/>
<evidence type="ECO:0000313" key="3">
    <source>
        <dbReference type="Proteomes" id="UP000321408"/>
    </source>
</evidence>
<dbReference type="AlphaFoldDB" id="A0A5B9DDC9"/>
<gene>
    <name evidence="2" type="ORF">DSAG12_02610</name>
</gene>
<dbReference type="EMBL" id="CP042905">
    <property type="protein sequence ID" value="QEE16780.1"/>
    <property type="molecule type" value="Genomic_DNA"/>
</dbReference>
<keyword evidence="3" id="KW-1185">Reference proteome</keyword>
<protein>
    <submittedName>
        <fullName evidence="2">Uncharacterized protein</fullName>
    </submittedName>
</protein>
<reference evidence="2 3" key="1">
    <citation type="journal article" date="2020" name="Nature">
        <title>Isolation of an archaeon at the prokaryote-eukaryote interface.</title>
        <authorList>
            <person name="Imachi H."/>
            <person name="Nobu M.K."/>
            <person name="Nakahara N."/>
            <person name="Morono Y."/>
            <person name="Ogawara M."/>
            <person name="Takaki Y."/>
            <person name="Takano Y."/>
            <person name="Uematsu K."/>
            <person name="Ikuta T."/>
            <person name="Ito M."/>
            <person name="Matsui Y."/>
            <person name="Miyazaki M."/>
            <person name="Murata K."/>
            <person name="Saito Y."/>
            <person name="Sakai S."/>
            <person name="Song C."/>
            <person name="Tasumi E."/>
            <person name="Yamanaka Y."/>
            <person name="Yamaguchi T."/>
            <person name="Kamagata Y."/>
            <person name="Tamaki H."/>
            <person name="Takai K."/>
        </authorList>
    </citation>
    <scope>NUCLEOTIDE SEQUENCE [LARGE SCALE GENOMIC DNA]</scope>
    <source>
        <strain evidence="2 3">MK-D1</strain>
    </source>
</reference>
<name>A0A5B9DDC9_9ARCH</name>
<keyword evidence="1" id="KW-1133">Transmembrane helix</keyword>
<dbReference type="RefSeq" id="WP_147663712.1">
    <property type="nucleotide sequence ID" value="NZ_CP042905.2"/>
</dbReference>
<reference evidence="2 3" key="2">
    <citation type="journal article" date="2024" name="Int. J. Syst. Evol. Microbiol.">
        <title>Promethearchaeum syntrophicum gen. nov., sp. nov., an anaerobic, obligately syntrophic archaeon, the first isolate of the lineage 'Asgard' archaea, and proposal of the new archaeal phylum Promethearchaeota phyl. nov. and kingdom Promethearchaeati regn. nov.</title>
        <authorList>
            <person name="Imachi H."/>
            <person name="Nobu M.K."/>
            <person name="Kato S."/>
            <person name="Takaki Y."/>
            <person name="Miyazaki M."/>
            <person name="Miyata M."/>
            <person name="Ogawara M."/>
            <person name="Saito Y."/>
            <person name="Sakai S."/>
            <person name="Tahara Y.O."/>
            <person name="Takano Y."/>
            <person name="Tasumi E."/>
            <person name="Uematsu K."/>
            <person name="Yoshimura T."/>
            <person name="Itoh T."/>
            <person name="Ohkuma M."/>
            <person name="Takai K."/>
        </authorList>
    </citation>
    <scope>NUCLEOTIDE SEQUENCE [LARGE SCALE GENOMIC DNA]</scope>
    <source>
        <strain evidence="2 3">MK-D1</strain>
    </source>
</reference>
<proteinExistence type="predicted"/>
<sequence>MKTNKISYVIGIILLSSMGFSVSINVIADSDTTFNYESTYFNYTVAEGDVFEYDIKYDYNFTASETFYTEIANWMENNSIPYFPENAVDLESLIEDYEKLMQLDITIRLNITDMYHQFINETTSDNGWKTRYNDIFNGSIQVKLNKTAEWDTPEVILLNKLNQSKEIFHKYLNSTQYEIFEEQVDYLINETINGANSPDWKNIVLTQVSSQEKEYYENGTLIEDPIRQLENGTTEPKNPFPEFGYPQGIPLILPTEMNFADYYTYFSDLFDFTLLYNIENEIDISPLNTTSTLQNLIGDGGVPQLYVDEKAIGISLDFIELNTSLLSLGQPDYDEYDSMSEGLIYSSTQSTLLSLLTPSIGKMSFAAEYDENWALNTFAIYSHSGMVVNISTIEGLPNLENEEVLTEYTFTMSQKGARPPTEEDIEEGKIGENSNFFDIPGYSISFIGLFGLISVVSLIVKHRK</sequence>
<feature type="transmembrane region" description="Helical" evidence="1">
    <location>
        <begin position="439"/>
        <end position="460"/>
    </location>
</feature>
<accession>A0A5B9DDC9</accession>
<keyword evidence="1" id="KW-0472">Membrane</keyword>
<dbReference type="GeneID" id="41330594"/>
<evidence type="ECO:0000256" key="1">
    <source>
        <dbReference type="SAM" id="Phobius"/>
    </source>
</evidence>
<keyword evidence="1" id="KW-0812">Transmembrane</keyword>